<keyword evidence="2" id="KW-1185">Reference proteome</keyword>
<comment type="caution">
    <text evidence="1">The sequence shown here is derived from an EMBL/GenBank/DDBJ whole genome shotgun (WGS) entry which is preliminary data.</text>
</comment>
<name>A0AAW0E772_9AGAR</name>
<protein>
    <recommendedName>
        <fullName evidence="3">Secreted protein</fullName>
    </recommendedName>
</protein>
<proteinExistence type="predicted"/>
<dbReference type="AlphaFoldDB" id="A0AAW0E772"/>
<reference evidence="1 2" key="1">
    <citation type="journal article" date="2024" name="J Genomics">
        <title>Draft genome sequencing and assembly of Favolaschia claudopus CIRM-BRFM 2984 isolated from oak limbs.</title>
        <authorList>
            <person name="Navarro D."/>
            <person name="Drula E."/>
            <person name="Chaduli D."/>
            <person name="Cazenave R."/>
            <person name="Ahrendt S."/>
            <person name="Wang J."/>
            <person name="Lipzen A."/>
            <person name="Daum C."/>
            <person name="Barry K."/>
            <person name="Grigoriev I.V."/>
            <person name="Favel A."/>
            <person name="Rosso M.N."/>
            <person name="Martin F."/>
        </authorList>
    </citation>
    <scope>NUCLEOTIDE SEQUENCE [LARGE SCALE GENOMIC DNA]</scope>
    <source>
        <strain evidence="1 2">CIRM-BRFM 2984</strain>
    </source>
</reference>
<dbReference type="EMBL" id="JAWWNJ010000002">
    <property type="protein sequence ID" value="KAK7061269.1"/>
    <property type="molecule type" value="Genomic_DNA"/>
</dbReference>
<evidence type="ECO:0000313" key="1">
    <source>
        <dbReference type="EMBL" id="KAK7061269.1"/>
    </source>
</evidence>
<accession>A0AAW0E772</accession>
<organism evidence="1 2">
    <name type="scientific">Favolaschia claudopus</name>
    <dbReference type="NCBI Taxonomy" id="2862362"/>
    <lineage>
        <taxon>Eukaryota</taxon>
        <taxon>Fungi</taxon>
        <taxon>Dikarya</taxon>
        <taxon>Basidiomycota</taxon>
        <taxon>Agaricomycotina</taxon>
        <taxon>Agaricomycetes</taxon>
        <taxon>Agaricomycetidae</taxon>
        <taxon>Agaricales</taxon>
        <taxon>Marasmiineae</taxon>
        <taxon>Mycenaceae</taxon>
        <taxon>Favolaschia</taxon>
    </lineage>
</organism>
<evidence type="ECO:0000313" key="2">
    <source>
        <dbReference type="Proteomes" id="UP001362999"/>
    </source>
</evidence>
<sequence length="70" mass="7595">MRSGEEVRAVPKMVSSFALFFLLFVDNHSQATTTVLGSGCGRYFNLGCEMVAGSGFGIGKLFSLLRCILR</sequence>
<dbReference type="Proteomes" id="UP001362999">
    <property type="component" value="Unassembled WGS sequence"/>
</dbReference>
<evidence type="ECO:0008006" key="3">
    <source>
        <dbReference type="Google" id="ProtNLM"/>
    </source>
</evidence>
<gene>
    <name evidence="1" type="ORF">R3P38DRAFT_2828509</name>
</gene>